<dbReference type="HOGENOM" id="CLU_042911_0_0_6"/>
<evidence type="ECO:0000313" key="1">
    <source>
        <dbReference type="EMBL" id="CDG21067.1"/>
    </source>
</evidence>
<dbReference type="STRING" id="1354304.XPG1_1412"/>
<evidence type="ECO:0000313" key="2">
    <source>
        <dbReference type="Proteomes" id="UP000032735"/>
    </source>
</evidence>
<gene>
    <name evidence="1" type="ORF">XPG1_1412</name>
</gene>
<dbReference type="Pfam" id="PF11863">
    <property type="entry name" value="DUF3383"/>
    <property type="match status" value="1"/>
</dbReference>
<dbReference type="Proteomes" id="UP000032735">
    <property type="component" value="Chromosome"/>
</dbReference>
<name>A0A068R190_9GAMM</name>
<dbReference type="OrthoDB" id="7494486at2"/>
<accession>A0A068R190</accession>
<organism evidence="1 2">
    <name type="scientific">Xenorhabdus poinarii G6</name>
    <dbReference type="NCBI Taxonomy" id="1354304"/>
    <lineage>
        <taxon>Bacteria</taxon>
        <taxon>Pseudomonadati</taxon>
        <taxon>Pseudomonadota</taxon>
        <taxon>Gammaproteobacteria</taxon>
        <taxon>Enterobacterales</taxon>
        <taxon>Morganellaceae</taxon>
        <taxon>Xenorhabdus</taxon>
    </lineage>
</organism>
<dbReference type="RefSeq" id="WP_045958332.1">
    <property type="nucleotide sequence ID" value="NZ_FO704551.1"/>
</dbReference>
<keyword evidence="2" id="KW-1185">Reference proteome</keyword>
<dbReference type="InterPro" id="IPR021808">
    <property type="entry name" value="DUF3383"/>
</dbReference>
<dbReference type="EMBL" id="FO704551">
    <property type="protein sequence ID" value="CDG21067.1"/>
    <property type="molecule type" value="Genomic_DNA"/>
</dbReference>
<dbReference type="KEGG" id="xpo:XPG1_1412"/>
<dbReference type="AlphaFoldDB" id="A0A068R190"/>
<protein>
    <submittedName>
        <fullName evidence="1">Putative phage protein</fullName>
    </submittedName>
</protein>
<reference evidence="1 2" key="1">
    <citation type="submission" date="2013-07" db="EMBL/GenBank/DDBJ databases">
        <authorList>
            <person name="Genoscope - CEA"/>
        </authorList>
    </citation>
    <scope>NUCLEOTIDE SEQUENCE [LARGE SCALE GENOMIC DNA]</scope>
    <source>
        <strain evidence="1 2">G6</strain>
    </source>
</reference>
<sequence length="495" mass="53210">MPIKQTRYVDIASAVIGASAVPMRKLTARLFSTNPKIPAGKVLEFAPGQVDDLLGADSPEAKFARQYFSYVSPAPVSKPKEIQIATYEPIGRAPSIYGTRAAALDELKALVDGTITVSIGGVTKTFTDIDLSKAASYADVGSAVQAKLNAEKTPQFANAYLTFNAMDSAFVLSGGVQEKSDINVAYSVLADAMGLSSGTRSAGNAAQSPLEAFIAAEKVSDSFGSATFLTDIPLPQAAELAQYVAGENVKYQLHLNVTAEDAEDWSAALIGTASTGLNLKTHDDHFVQALPMAIMAATDYDRTNATTNYMYRQFGVTFPSQISTDLNADTLDKLRVNYYGETAVAGSQIRFYQRGFLCGGASNPLDMSVHANEQWLKSYITQQWFSLLMSTRGILANKDGEARAMTVIAGAVTKGINNGTILPGKSLTEVQKIAVADASGDDLAWHDVQDKGYWYNTQIVENTGKSGLPEYVMKYVLIYSKGDWVRKVEGSHNLV</sequence>
<proteinExistence type="predicted"/>